<sequence>MAEQKNSVAATTENKNIKPNYYYITKIMKFVDTVEDRYRLVKDFYSINQDDLNEEDKVKTRVMMNLLEMQLEQKQGA</sequence>
<protein>
    <submittedName>
        <fullName evidence="1">Uncharacterized protein</fullName>
    </submittedName>
</protein>
<name>A0A1V9RDY6_9LACO</name>
<evidence type="ECO:0000313" key="1">
    <source>
        <dbReference type="EMBL" id="OQQ91324.1"/>
    </source>
</evidence>
<dbReference type="EMBL" id="NBEF01000014">
    <property type="protein sequence ID" value="OQQ91324.1"/>
    <property type="molecule type" value="Genomic_DNA"/>
</dbReference>
<accession>A0A1V9RDY6</accession>
<gene>
    <name evidence="1" type="ORF">B6U56_02630</name>
</gene>
<evidence type="ECO:0000313" key="2">
    <source>
        <dbReference type="Proteomes" id="UP000192575"/>
    </source>
</evidence>
<organism evidence="1 2">
    <name type="scientific">Ligilactobacillus salivarius</name>
    <dbReference type="NCBI Taxonomy" id="1624"/>
    <lineage>
        <taxon>Bacteria</taxon>
        <taxon>Bacillati</taxon>
        <taxon>Bacillota</taxon>
        <taxon>Bacilli</taxon>
        <taxon>Lactobacillales</taxon>
        <taxon>Lactobacillaceae</taxon>
        <taxon>Ligilactobacillus</taxon>
    </lineage>
</organism>
<proteinExistence type="predicted"/>
<dbReference type="RefSeq" id="WP_081533853.1">
    <property type="nucleotide sequence ID" value="NZ_NBEF01000014.1"/>
</dbReference>
<dbReference type="AlphaFoldDB" id="A0A1V9RDY6"/>
<comment type="caution">
    <text evidence="1">The sequence shown here is derived from an EMBL/GenBank/DDBJ whole genome shotgun (WGS) entry which is preliminary data.</text>
</comment>
<reference evidence="1 2" key="1">
    <citation type="submission" date="2017-03" db="EMBL/GenBank/DDBJ databases">
        <title>Phylogenomics and comparative genomics of Lactobacillus salivarius, a mammalian gut commensal.</title>
        <authorList>
            <person name="Harris H.M."/>
        </authorList>
    </citation>
    <scope>NUCLEOTIDE SEQUENCE [LARGE SCALE GENOMIC DNA]</scope>
    <source>
        <strain evidence="1 2">JCM 1047</strain>
    </source>
</reference>
<dbReference type="Proteomes" id="UP000192575">
    <property type="component" value="Unassembled WGS sequence"/>
</dbReference>